<evidence type="ECO:0000313" key="3">
    <source>
        <dbReference type="EMBL" id="QEC67171.1"/>
    </source>
</evidence>
<protein>
    <submittedName>
        <fullName evidence="3">XdhC family protein</fullName>
    </submittedName>
</protein>
<feature type="domain" description="XdhC Rossmann" evidence="2">
    <location>
        <begin position="204"/>
        <end position="344"/>
    </location>
</feature>
<evidence type="ECO:0000259" key="1">
    <source>
        <dbReference type="Pfam" id="PF02625"/>
    </source>
</evidence>
<dbReference type="InterPro" id="IPR027051">
    <property type="entry name" value="XdhC_Rossmann_dom"/>
</dbReference>
<dbReference type="Gene3D" id="3.40.50.720">
    <property type="entry name" value="NAD(P)-binding Rossmann-like Domain"/>
    <property type="match status" value="1"/>
</dbReference>
<dbReference type="OrthoDB" id="9773039at2"/>
<sequence length="367" mass="40276">MKEIKAIIDAYKGIDFATTKAALATVARVEGSSYRRSGARMLVLDNGNYLGGISGGCLEGDALRRSQKAIVQDKPSIITYDTTQDDGAQIGVGLGCNGIIDVLFTPLHKEDKNNPVELLSALTEIRKPKAVVSITSGTQKDVLGKTIVYETREQFSKDFPLANITAAVEEEIHQCLNKQASVTVNYNEESVRVFIEVLFPVTHLILYGGNYDIYPMARCARELGWDVTVVMNIQKANKALFSIGAKVINNKSEENPLIDAYSAVVLMAHDYKTDLQNLQKVLATNTRYIGMLGPRKRSRKMFDVMANEGNSLNEENMQRIFAPAGLDIGAATPEEIALSICAEIRSVFAKRNGTSLRLREGTIYGNS</sequence>
<dbReference type="InterPro" id="IPR052698">
    <property type="entry name" value="MoCofactor_Util/Proc"/>
</dbReference>
<feature type="domain" description="XdhC- CoxI" evidence="1">
    <location>
        <begin position="19"/>
        <end position="81"/>
    </location>
</feature>
<dbReference type="PANTHER" id="PTHR30388">
    <property type="entry name" value="ALDEHYDE OXIDOREDUCTASE MOLYBDENUM COFACTOR ASSEMBLY PROTEIN"/>
    <property type="match status" value="1"/>
</dbReference>
<dbReference type="Proteomes" id="UP000321533">
    <property type="component" value="Chromosome"/>
</dbReference>
<dbReference type="KEGG" id="pgin:FRZ67_07640"/>
<organism evidence="3 4">
    <name type="scientific">Panacibacter ginsenosidivorans</name>
    <dbReference type="NCBI Taxonomy" id="1813871"/>
    <lineage>
        <taxon>Bacteria</taxon>
        <taxon>Pseudomonadati</taxon>
        <taxon>Bacteroidota</taxon>
        <taxon>Chitinophagia</taxon>
        <taxon>Chitinophagales</taxon>
        <taxon>Chitinophagaceae</taxon>
        <taxon>Panacibacter</taxon>
    </lineage>
</organism>
<dbReference type="RefSeq" id="WP_147188979.1">
    <property type="nucleotide sequence ID" value="NZ_CP042435.1"/>
</dbReference>
<dbReference type="AlphaFoldDB" id="A0A5B8V8K9"/>
<keyword evidence="4" id="KW-1185">Reference proteome</keyword>
<reference evidence="3 4" key="1">
    <citation type="journal article" date="2016" name="Int. J. Syst. Evol. Microbiol.">
        <title>Panacibacter ginsenosidivorans gen. nov., sp. nov., with ginsenoside converting activity isolated from soil of a ginseng field.</title>
        <authorList>
            <person name="Siddiqi M.Z."/>
            <person name="Muhammad Shafi S."/>
            <person name="Choi K.D."/>
            <person name="Im W.T."/>
        </authorList>
    </citation>
    <scope>NUCLEOTIDE SEQUENCE [LARGE SCALE GENOMIC DNA]</scope>
    <source>
        <strain evidence="3 4">Gsoil1550</strain>
    </source>
</reference>
<dbReference type="Pfam" id="PF13478">
    <property type="entry name" value="XdhC_C"/>
    <property type="match status" value="1"/>
</dbReference>
<proteinExistence type="predicted"/>
<evidence type="ECO:0000313" key="4">
    <source>
        <dbReference type="Proteomes" id="UP000321533"/>
    </source>
</evidence>
<gene>
    <name evidence="3" type="ORF">FRZ67_07640</name>
</gene>
<evidence type="ECO:0000259" key="2">
    <source>
        <dbReference type="Pfam" id="PF13478"/>
    </source>
</evidence>
<dbReference type="EMBL" id="CP042435">
    <property type="protein sequence ID" value="QEC67171.1"/>
    <property type="molecule type" value="Genomic_DNA"/>
</dbReference>
<accession>A0A5B8V8K9</accession>
<dbReference type="InterPro" id="IPR003777">
    <property type="entry name" value="XdhC_CoxI"/>
</dbReference>
<dbReference type="PANTHER" id="PTHR30388:SF4">
    <property type="entry name" value="MOLYBDENUM COFACTOR INSERTION CHAPERONE PAOD"/>
    <property type="match status" value="1"/>
</dbReference>
<name>A0A5B8V8K9_9BACT</name>
<dbReference type="Pfam" id="PF02625">
    <property type="entry name" value="XdhC_CoxI"/>
    <property type="match status" value="1"/>
</dbReference>